<dbReference type="RefSeq" id="WP_330380458.1">
    <property type="nucleotide sequence ID" value="NZ_JAAIQH010000045.1"/>
</dbReference>
<organism evidence="1 2">
    <name type="scientific">Anaerostipes hadrus</name>
    <dbReference type="NCBI Taxonomy" id="649756"/>
    <lineage>
        <taxon>Bacteria</taxon>
        <taxon>Bacillati</taxon>
        <taxon>Bacillota</taxon>
        <taxon>Clostridia</taxon>
        <taxon>Lachnospirales</taxon>
        <taxon>Lachnospiraceae</taxon>
        <taxon>Anaerostipes</taxon>
    </lineage>
</organism>
<sequence>MMRAYSDVYLGDVVENQGKLFDYVANTYPDKDTEDFINAYMTSKTRQSIDQAKAYVNTMDAKELWEYFKETEHYSLQQGKAMEGFMPDWIGEFYAYYQWYYNIPSAEVNQKIDVDFLKKAYYGLHDLDLDLAVQKVGEI</sequence>
<name>A0A173V0G3_ANAHA</name>
<gene>
    <name evidence="1" type="ORF">ERS852425_03292</name>
</gene>
<dbReference type="Proteomes" id="UP000095598">
    <property type="component" value="Unassembled WGS sequence"/>
</dbReference>
<proteinExistence type="predicted"/>
<dbReference type="AlphaFoldDB" id="A0A173V0G3"/>
<evidence type="ECO:0000313" key="2">
    <source>
        <dbReference type="Proteomes" id="UP000095598"/>
    </source>
</evidence>
<dbReference type="EMBL" id="CYXT01000046">
    <property type="protein sequence ID" value="CUN20056.1"/>
    <property type="molecule type" value="Genomic_DNA"/>
</dbReference>
<accession>A0A173V0G3</accession>
<evidence type="ECO:0000313" key="1">
    <source>
        <dbReference type="EMBL" id="CUN20056.1"/>
    </source>
</evidence>
<protein>
    <submittedName>
        <fullName evidence="1">Uncharacterized protein</fullName>
    </submittedName>
</protein>
<reference evidence="1 2" key="1">
    <citation type="submission" date="2015-09" db="EMBL/GenBank/DDBJ databases">
        <authorList>
            <consortium name="Pathogen Informatics"/>
        </authorList>
    </citation>
    <scope>NUCLEOTIDE SEQUENCE [LARGE SCALE GENOMIC DNA]</scope>
    <source>
        <strain evidence="1 2">2789STDY5608868</strain>
    </source>
</reference>